<gene>
    <name evidence="2" type="ORF">D0C37_03335</name>
</gene>
<evidence type="ECO:0000259" key="1">
    <source>
        <dbReference type="Pfam" id="PF12697"/>
    </source>
</evidence>
<dbReference type="AlphaFoldDB" id="A0A385D5S0"/>
<dbReference type="RefSeq" id="WP_117348658.1">
    <property type="nucleotide sequence ID" value="NZ_CP031742.1"/>
</dbReference>
<dbReference type="Proteomes" id="UP000259636">
    <property type="component" value="Chromosome"/>
</dbReference>
<dbReference type="Gene3D" id="3.40.50.1820">
    <property type="entry name" value="alpha/beta hydrolase"/>
    <property type="match status" value="1"/>
</dbReference>
<feature type="domain" description="AB hydrolase-1" evidence="1">
    <location>
        <begin position="19"/>
        <end position="248"/>
    </location>
</feature>
<dbReference type="KEGG" id="sky:D0C37_03335"/>
<dbReference type="PANTHER" id="PTHR43798">
    <property type="entry name" value="MONOACYLGLYCEROL LIPASE"/>
    <property type="match status" value="1"/>
</dbReference>
<name>A0A385D5S0_9ACTN</name>
<evidence type="ECO:0000313" key="3">
    <source>
        <dbReference type="Proteomes" id="UP000259636"/>
    </source>
</evidence>
<evidence type="ECO:0000313" key="2">
    <source>
        <dbReference type="EMBL" id="AXQ53732.1"/>
    </source>
</evidence>
<sequence length="264" mass="26602">MTAPATPYVTEAGTEGPLVLCLHGIGSSSASFAAQLEGLSQVARVVAWDAPGYGRSADPESAPGLDGYADAAAGLIRARGGGAHVIGVSWGGVIALRLALRHPDLVASLVVADSTRGSGADPEKAAAMRGRAAELAKAGPRAFAEARAPRLLAPGAPAELVEAVTANMAESIRLPGYGHAAASMADTDLGPELAAITQPALVLCGEEDQVTGVAESQLIAGAMPKGVFVILSGAGHLANQEQPAAFNDWVRAHLRIAARVPESA</sequence>
<reference evidence="2 3" key="1">
    <citation type="submission" date="2018-08" db="EMBL/GenBank/DDBJ databases">
        <authorList>
            <person name="Ferrada E.E."/>
            <person name="Latorre B.A."/>
        </authorList>
    </citation>
    <scope>NUCLEOTIDE SEQUENCE [LARGE SCALE GENOMIC DNA]</scope>
    <source>
        <strain evidence="2 3">VK-A60T</strain>
    </source>
</reference>
<dbReference type="PRINTS" id="PR00111">
    <property type="entry name" value="ABHYDROLASE"/>
</dbReference>
<dbReference type="GeneID" id="300113253"/>
<dbReference type="InterPro" id="IPR050266">
    <property type="entry name" value="AB_hydrolase_sf"/>
</dbReference>
<organism evidence="2 3">
    <name type="scientific">Streptomyces koyangensis</name>
    <dbReference type="NCBI Taxonomy" id="188770"/>
    <lineage>
        <taxon>Bacteria</taxon>
        <taxon>Bacillati</taxon>
        <taxon>Actinomycetota</taxon>
        <taxon>Actinomycetes</taxon>
        <taxon>Kitasatosporales</taxon>
        <taxon>Streptomycetaceae</taxon>
        <taxon>Streptomyces</taxon>
        <taxon>Streptomyces aurantiacus group</taxon>
    </lineage>
</organism>
<keyword evidence="2" id="KW-0378">Hydrolase</keyword>
<accession>A0A385D5S0</accession>
<protein>
    <submittedName>
        <fullName evidence="2">Alpha/beta fold hydrolase</fullName>
    </submittedName>
</protein>
<proteinExistence type="predicted"/>
<dbReference type="SUPFAM" id="SSF53474">
    <property type="entry name" value="alpha/beta-Hydrolases"/>
    <property type="match status" value="1"/>
</dbReference>
<dbReference type="GO" id="GO:0016787">
    <property type="term" value="F:hydrolase activity"/>
    <property type="evidence" value="ECO:0007669"/>
    <property type="project" value="UniProtKB-KW"/>
</dbReference>
<dbReference type="Pfam" id="PF12697">
    <property type="entry name" value="Abhydrolase_6"/>
    <property type="match status" value="1"/>
</dbReference>
<dbReference type="InterPro" id="IPR029058">
    <property type="entry name" value="AB_hydrolase_fold"/>
</dbReference>
<dbReference type="EMBL" id="CP031742">
    <property type="protein sequence ID" value="AXQ53732.1"/>
    <property type="molecule type" value="Genomic_DNA"/>
</dbReference>
<dbReference type="InterPro" id="IPR000073">
    <property type="entry name" value="AB_hydrolase_1"/>
</dbReference>